<keyword evidence="3" id="KW-1185">Reference proteome</keyword>
<comment type="caution">
    <text evidence="2">The sequence shown here is derived from an EMBL/GenBank/DDBJ whole genome shotgun (WGS) entry which is preliminary data.</text>
</comment>
<dbReference type="AlphaFoldDB" id="A0A814JH09"/>
<dbReference type="Proteomes" id="UP000663879">
    <property type="component" value="Unassembled WGS sequence"/>
</dbReference>
<evidence type="ECO:0000256" key="1">
    <source>
        <dbReference type="SAM" id="MobiDB-lite"/>
    </source>
</evidence>
<reference evidence="2" key="1">
    <citation type="submission" date="2021-02" db="EMBL/GenBank/DDBJ databases">
        <authorList>
            <person name="Nowell W R."/>
        </authorList>
    </citation>
    <scope>NUCLEOTIDE SEQUENCE</scope>
    <source>
        <strain evidence="2">Ploen Becks lab</strain>
    </source>
</reference>
<dbReference type="OrthoDB" id="10516836at2759"/>
<feature type="compositionally biased region" description="Low complexity" evidence="1">
    <location>
        <begin position="74"/>
        <end position="85"/>
    </location>
</feature>
<protein>
    <submittedName>
        <fullName evidence="2">Uncharacterized protein</fullName>
    </submittedName>
</protein>
<sequence>MLTSRLNDESDNPFRPEGNLAKEADQFVKELNTKKEREINEIIKNTSLNTSASLSVTELQQPNEVEIKKNANESSPVKSKSDVVSLPEPRTPEKKVQAEVKPVEEVKIDNKPENEEKKKKKVKSKCGCLIS</sequence>
<evidence type="ECO:0000313" key="2">
    <source>
        <dbReference type="EMBL" id="CAF1039214.1"/>
    </source>
</evidence>
<proteinExistence type="predicted"/>
<organism evidence="2 3">
    <name type="scientific">Brachionus calyciflorus</name>
    <dbReference type="NCBI Taxonomy" id="104777"/>
    <lineage>
        <taxon>Eukaryota</taxon>
        <taxon>Metazoa</taxon>
        <taxon>Spiralia</taxon>
        <taxon>Gnathifera</taxon>
        <taxon>Rotifera</taxon>
        <taxon>Eurotatoria</taxon>
        <taxon>Monogononta</taxon>
        <taxon>Pseudotrocha</taxon>
        <taxon>Ploima</taxon>
        <taxon>Brachionidae</taxon>
        <taxon>Brachionus</taxon>
    </lineage>
</organism>
<gene>
    <name evidence="2" type="ORF">OXX778_LOCUS18263</name>
</gene>
<name>A0A814JH09_9BILA</name>
<feature type="region of interest" description="Disordered" evidence="1">
    <location>
        <begin position="1"/>
        <end position="23"/>
    </location>
</feature>
<evidence type="ECO:0000313" key="3">
    <source>
        <dbReference type="Proteomes" id="UP000663879"/>
    </source>
</evidence>
<dbReference type="EMBL" id="CAJNOC010004979">
    <property type="protein sequence ID" value="CAF1039214.1"/>
    <property type="molecule type" value="Genomic_DNA"/>
</dbReference>
<accession>A0A814JH09</accession>
<feature type="region of interest" description="Disordered" evidence="1">
    <location>
        <begin position="63"/>
        <end position="131"/>
    </location>
</feature>
<feature type="compositionally biased region" description="Basic and acidic residues" evidence="1">
    <location>
        <begin position="90"/>
        <end position="117"/>
    </location>
</feature>